<dbReference type="FunFam" id="3.40.50.2300:FF:000001">
    <property type="entry name" value="DNA-binding response regulator PhoB"/>
    <property type="match status" value="1"/>
</dbReference>
<proteinExistence type="predicted"/>
<accession>A0A1I0LIK3</accession>
<organism evidence="11 12">
    <name type="scientific">Nonomuraea wenchangensis</name>
    <dbReference type="NCBI Taxonomy" id="568860"/>
    <lineage>
        <taxon>Bacteria</taxon>
        <taxon>Bacillati</taxon>
        <taxon>Actinomycetota</taxon>
        <taxon>Actinomycetes</taxon>
        <taxon>Streptosporangiales</taxon>
        <taxon>Streptosporangiaceae</taxon>
        <taxon>Nonomuraea</taxon>
    </lineage>
</organism>
<keyword evidence="2 7" id="KW-0597">Phosphoprotein</keyword>
<dbReference type="SMART" id="SM00448">
    <property type="entry name" value="REC"/>
    <property type="match status" value="1"/>
</dbReference>
<gene>
    <name evidence="11" type="ORF">SAMN05421811_117214</name>
</gene>
<evidence type="ECO:0000256" key="2">
    <source>
        <dbReference type="ARBA" id="ARBA00022553"/>
    </source>
</evidence>
<dbReference type="InterPro" id="IPR011006">
    <property type="entry name" value="CheY-like_superfamily"/>
</dbReference>
<dbReference type="InterPro" id="IPR001867">
    <property type="entry name" value="OmpR/PhoB-type_DNA-bd"/>
</dbReference>
<dbReference type="Proteomes" id="UP000199361">
    <property type="component" value="Unassembled WGS sequence"/>
</dbReference>
<dbReference type="InterPro" id="IPR036388">
    <property type="entry name" value="WH-like_DNA-bd_sf"/>
</dbReference>
<dbReference type="STRING" id="568860.SAMN05421811_117214"/>
<dbReference type="CDD" id="cd00383">
    <property type="entry name" value="trans_reg_C"/>
    <property type="match status" value="1"/>
</dbReference>
<dbReference type="GO" id="GO:0006355">
    <property type="term" value="P:regulation of DNA-templated transcription"/>
    <property type="evidence" value="ECO:0007669"/>
    <property type="project" value="InterPro"/>
</dbReference>
<evidence type="ECO:0000256" key="3">
    <source>
        <dbReference type="ARBA" id="ARBA00023012"/>
    </source>
</evidence>
<dbReference type="GO" id="GO:0005829">
    <property type="term" value="C:cytosol"/>
    <property type="evidence" value="ECO:0007669"/>
    <property type="project" value="TreeGrafter"/>
</dbReference>
<keyword evidence="3" id="KW-0902">Two-component regulatory system</keyword>
<keyword evidence="6" id="KW-0804">Transcription</keyword>
<feature type="modified residue" description="4-aspartylphosphate" evidence="7">
    <location>
        <position position="69"/>
    </location>
</feature>
<evidence type="ECO:0000256" key="7">
    <source>
        <dbReference type="PROSITE-ProRule" id="PRU00169"/>
    </source>
</evidence>
<dbReference type="GO" id="GO:0000976">
    <property type="term" value="F:transcription cis-regulatory region binding"/>
    <property type="evidence" value="ECO:0007669"/>
    <property type="project" value="TreeGrafter"/>
</dbReference>
<dbReference type="SUPFAM" id="SSF52172">
    <property type="entry name" value="CheY-like"/>
    <property type="match status" value="1"/>
</dbReference>
<evidence type="ECO:0000256" key="4">
    <source>
        <dbReference type="ARBA" id="ARBA00023015"/>
    </source>
</evidence>
<protein>
    <submittedName>
        <fullName evidence="11">Two-component system, OmpR family, response regulator PrrA</fullName>
    </submittedName>
</protein>
<evidence type="ECO:0000256" key="8">
    <source>
        <dbReference type="PROSITE-ProRule" id="PRU01091"/>
    </source>
</evidence>
<dbReference type="GO" id="GO:0032993">
    <property type="term" value="C:protein-DNA complex"/>
    <property type="evidence" value="ECO:0007669"/>
    <property type="project" value="TreeGrafter"/>
</dbReference>
<evidence type="ECO:0000259" key="10">
    <source>
        <dbReference type="PROSITE" id="PS51755"/>
    </source>
</evidence>
<keyword evidence="12" id="KW-1185">Reference proteome</keyword>
<feature type="domain" description="OmpR/PhoB-type" evidence="10">
    <location>
        <begin position="144"/>
        <end position="242"/>
    </location>
</feature>
<dbReference type="Pfam" id="PF00486">
    <property type="entry name" value="Trans_reg_C"/>
    <property type="match status" value="1"/>
</dbReference>
<dbReference type="SMART" id="SM00862">
    <property type="entry name" value="Trans_reg_C"/>
    <property type="match status" value="1"/>
</dbReference>
<evidence type="ECO:0000256" key="1">
    <source>
        <dbReference type="ARBA" id="ARBA00004496"/>
    </source>
</evidence>
<dbReference type="Gene3D" id="1.10.10.10">
    <property type="entry name" value="Winged helix-like DNA-binding domain superfamily/Winged helix DNA-binding domain"/>
    <property type="match status" value="1"/>
</dbReference>
<dbReference type="EMBL" id="FOHX01000017">
    <property type="protein sequence ID" value="SEU40080.1"/>
    <property type="molecule type" value="Genomic_DNA"/>
</dbReference>
<evidence type="ECO:0000259" key="9">
    <source>
        <dbReference type="PROSITE" id="PS50110"/>
    </source>
</evidence>
<dbReference type="PANTHER" id="PTHR48111">
    <property type="entry name" value="REGULATOR OF RPOS"/>
    <property type="match status" value="1"/>
</dbReference>
<dbReference type="PROSITE" id="PS51755">
    <property type="entry name" value="OMPR_PHOB"/>
    <property type="match status" value="1"/>
</dbReference>
<keyword evidence="5 8" id="KW-0238">DNA-binding</keyword>
<feature type="domain" description="Response regulatory" evidence="9">
    <location>
        <begin position="20"/>
        <end position="134"/>
    </location>
</feature>
<feature type="DNA-binding region" description="OmpR/PhoB-type" evidence="8">
    <location>
        <begin position="144"/>
        <end position="242"/>
    </location>
</feature>
<dbReference type="PANTHER" id="PTHR48111:SF22">
    <property type="entry name" value="REGULATOR OF RPOS"/>
    <property type="match status" value="1"/>
</dbReference>
<dbReference type="FunFam" id="1.10.10.10:FF:000005">
    <property type="entry name" value="Two-component system response regulator"/>
    <property type="match status" value="1"/>
</dbReference>
<keyword evidence="4" id="KW-0805">Transcription regulation</keyword>
<dbReference type="InterPro" id="IPR001789">
    <property type="entry name" value="Sig_transdc_resp-reg_receiver"/>
</dbReference>
<dbReference type="CDD" id="cd17574">
    <property type="entry name" value="REC_OmpR"/>
    <property type="match status" value="1"/>
</dbReference>
<name>A0A1I0LIK3_9ACTN</name>
<dbReference type="AlphaFoldDB" id="A0A1I0LIK3"/>
<comment type="subcellular location">
    <subcellularLocation>
        <location evidence="1">Cytoplasm</location>
    </subcellularLocation>
</comment>
<reference evidence="11 12" key="1">
    <citation type="submission" date="2016-10" db="EMBL/GenBank/DDBJ databases">
        <authorList>
            <person name="de Groot N.N."/>
        </authorList>
    </citation>
    <scope>NUCLEOTIDE SEQUENCE [LARGE SCALE GENOMIC DNA]</scope>
    <source>
        <strain evidence="11 12">CGMCC 4.5598</strain>
    </source>
</reference>
<sequence>MTAYMAESMTHGETSMGEYRILAVDDDPAILRSLRRGLRLEGFDVRTAGSGPTALEIAESESPDAIVLDVSMPGMSGIEVCARLRQRRAEVPVLMLSALDEVADRVAGLAAGADDYVVKPYDLRELALRLRALLRRTGRVAAGDETVRVGPLSVDPATRRVTMNGRRVELTRREFELLEVLALNAGIVLTRQVLLERVWGYDFEVTDNAVDTFVGYLRRKLEAEGEPRMVHTVRGVGFVLRDDPA</sequence>
<dbReference type="InterPro" id="IPR039420">
    <property type="entry name" value="WalR-like"/>
</dbReference>
<evidence type="ECO:0000256" key="6">
    <source>
        <dbReference type="ARBA" id="ARBA00023163"/>
    </source>
</evidence>
<dbReference type="Gene3D" id="3.40.50.2300">
    <property type="match status" value="1"/>
</dbReference>
<dbReference type="Pfam" id="PF00072">
    <property type="entry name" value="Response_reg"/>
    <property type="match status" value="1"/>
</dbReference>
<dbReference type="PROSITE" id="PS50110">
    <property type="entry name" value="RESPONSE_REGULATORY"/>
    <property type="match status" value="1"/>
</dbReference>
<evidence type="ECO:0000313" key="11">
    <source>
        <dbReference type="EMBL" id="SEU40080.1"/>
    </source>
</evidence>
<evidence type="ECO:0000313" key="12">
    <source>
        <dbReference type="Proteomes" id="UP000199361"/>
    </source>
</evidence>
<dbReference type="GO" id="GO:0000156">
    <property type="term" value="F:phosphorelay response regulator activity"/>
    <property type="evidence" value="ECO:0007669"/>
    <property type="project" value="TreeGrafter"/>
</dbReference>
<evidence type="ECO:0000256" key="5">
    <source>
        <dbReference type="ARBA" id="ARBA00023125"/>
    </source>
</evidence>